<comment type="caution">
    <text evidence="4">The sequence shown here is derived from an EMBL/GenBank/DDBJ whole genome shotgun (WGS) entry which is preliminary data.</text>
</comment>
<dbReference type="GO" id="GO:0006508">
    <property type="term" value="P:proteolysis"/>
    <property type="evidence" value="ECO:0007669"/>
    <property type="project" value="UniProtKB-KW"/>
</dbReference>
<gene>
    <name evidence="4" type="ORF">AMD02_07260</name>
</gene>
<keyword evidence="1" id="KW-0749">Sporulation</keyword>
<keyword evidence="1 3" id="KW-0472">Membrane</keyword>
<evidence type="ECO:0000256" key="3">
    <source>
        <dbReference type="SAM" id="Phobius"/>
    </source>
</evidence>
<accession>A0A0M0KIK2</accession>
<dbReference type="Pfam" id="PF03419">
    <property type="entry name" value="Peptidase_U4"/>
    <property type="match status" value="1"/>
</dbReference>
<evidence type="ECO:0000256" key="2">
    <source>
        <dbReference type="PIRSR" id="PIRSR018571-1"/>
    </source>
</evidence>
<feature type="transmembrane region" description="Helical" evidence="3">
    <location>
        <begin position="88"/>
        <end position="109"/>
    </location>
</feature>
<feature type="active site" evidence="2">
    <location>
        <position position="182"/>
    </location>
</feature>
<dbReference type="PIRSF" id="PIRSF018571">
    <property type="entry name" value="SpoIIGA"/>
    <property type="match status" value="1"/>
</dbReference>
<comment type="similarity">
    <text evidence="1">Belongs to the peptidase U4 family.</text>
</comment>
<dbReference type="EC" id="3.4.23.-" evidence="1"/>
<dbReference type="GO" id="GO:0030435">
    <property type="term" value="P:sporulation resulting in formation of a cellular spore"/>
    <property type="evidence" value="ECO:0007669"/>
    <property type="project" value="UniProtKB-KW"/>
</dbReference>
<dbReference type="NCBIfam" id="TIGR02854">
    <property type="entry name" value="spore_II_GA"/>
    <property type="match status" value="1"/>
</dbReference>
<evidence type="ECO:0000256" key="1">
    <source>
        <dbReference type="PIRNR" id="PIRNR018571"/>
    </source>
</evidence>
<dbReference type="InterPro" id="IPR005081">
    <property type="entry name" value="SpoIIGA"/>
</dbReference>
<dbReference type="RefSeq" id="WP_053430909.1">
    <property type="nucleotide sequence ID" value="NZ_CP040441.1"/>
</dbReference>
<name>A0A0M0KIK2_ALKHA</name>
<dbReference type="GO" id="GO:0030436">
    <property type="term" value="P:asexual sporulation"/>
    <property type="evidence" value="ECO:0007669"/>
    <property type="project" value="InterPro"/>
</dbReference>
<keyword evidence="1" id="KW-0064">Aspartyl protease</keyword>
<comment type="function">
    <text evidence="1">Probable aspartic protease that is responsible for the proteolytic cleavage of the RNA polymerase sigma E factor (SigE/spoIIGB) to yield the active peptide in the mother cell during sporulation. Responds to a signal from the forespore that is triggered by the extracellular signal protein SpoIIR.</text>
</comment>
<keyword evidence="1" id="KW-0378">Hydrolase</keyword>
<protein>
    <recommendedName>
        <fullName evidence="1">Sporulation sigma-E factor-processing peptidase</fullName>
        <ecNumber evidence="1">3.4.23.-</ecNumber>
    </recommendedName>
    <alternativeName>
        <fullName evidence="1">Membrane-associated aspartic protease</fullName>
    </alternativeName>
    <alternativeName>
        <fullName evidence="1">Stage II sporulation protein GA</fullName>
    </alternativeName>
</protein>
<dbReference type="GO" id="GO:0004190">
    <property type="term" value="F:aspartic-type endopeptidase activity"/>
    <property type="evidence" value="ECO:0007669"/>
    <property type="project" value="UniProtKB-KW"/>
</dbReference>
<organism evidence="4">
    <name type="scientific">Halalkalibacterium halodurans</name>
    <name type="common">Bacillus halodurans</name>
    <dbReference type="NCBI Taxonomy" id="86665"/>
    <lineage>
        <taxon>Bacteria</taxon>
        <taxon>Bacillati</taxon>
        <taxon>Bacillota</taxon>
        <taxon>Bacilli</taxon>
        <taxon>Bacillales</taxon>
        <taxon>Bacillaceae</taxon>
        <taxon>Halalkalibacterium (ex Joshi et al. 2022)</taxon>
    </lineage>
</organism>
<feature type="transmembrane region" description="Helical" evidence="3">
    <location>
        <begin position="6"/>
        <end position="27"/>
    </location>
</feature>
<dbReference type="AlphaFoldDB" id="A0A0M0KIK2"/>
<feature type="transmembrane region" description="Helical" evidence="3">
    <location>
        <begin position="34"/>
        <end position="51"/>
    </location>
</feature>
<dbReference type="GO" id="GO:0005886">
    <property type="term" value="C:plasma membrane"/>
    <property type="evidence" value="ECO:0007669"/>
    <property type="project" value="UniProtKB-SubCell"/>
</dbReference>
<feature type="transmembrane region" description="Helical" evidence="3">
    <location>
        <begin position="129"/>
        <end position="146"/>
    </location>
</feature>
<dbReference type="PATRIC" id="fig|136160.3.peg.1770"/>
<reference evidence="4" key="1">
    <citation type="submission" date="2015-08" db="EMBL/GenBank/DDBJ databases">
        <title>Complete DNA Sequence of Pseudomonas syringae pv. actinidiae, the Causal Agent of Kiwifruit Canker Disease.</title>
        <authorList>
            <person name="Rikkerink E.H.A."/>
            <person name="Fineran P.C."/>
        </authorList>
    </citation>
    <scope>NUCLEOTIDE SEQUENCE</scope>
    <source>
        <strain evidence="4">DSM 13666</strain>
    </source>
</reference>
<comment type="subcellular location">
    <subcellularLocation>
        <location evidence="1">Cell membrane</location>
    </subcellularLocation>
</comment>
<sequence>MTLYADVIWLLNLCIDYLLIALTAILLKRPFQQFRFICASFVASLIVVFMFTPVADFFLQPIVKGLYSALIVWIAFGYQRWRFFLQALFMFYFVTFMTGGGLFALHYFWQTEIPFFTDHSLTSGSFGSGISWLFVCLGFPLVWYFSKQRLETIEVKKVQYERLVDVEVWLEQSKLTIRGIIDSGNQLQDPFTKAPVMIIQADVLRGQIPDEWIEQMLNVESIGTTDGDERFMRRMSVIPYRVVGQPQRLLAVFKPDSVRIRHEEEWMTVSKVLIGLNNKALSPEDTYQCIVHPKMIVHGITDKLA</sequence>
<keyword evidence="1 4" id="KW-0645">Protease</keyword>
<keyword evidence="3" id="KW-1133">Transmembrane helix</keyword>
<proteinExistence type="inferred from homology"/>
<keyword evidence="3" id="KW-0812">Transmembrane</keyword>
<keyword evidence="1" id="KW-1003">Cell membrane</keyword>
<evidence type="ECO:0000313" key="4">
    <source>
        <dbReference type="EMBL" id="KOO38681.1"/>
    </source>
</evidence>
<dbReference type="GeneID" id="87598069"/>
<comment type="subunit">
    <text evidence="1">Self-associates. Interacts with SigE. Interacts with SpoIIR.</text>
</comment>
<feature type="transmembrane region" description="Helical" evidence="3">
    <location>
        <begin position="57"/>
        <end position="76"/>
    </location>
</feature>
<dbReference type="EMBL" id="LILD01000001">
    <property type="protein sequence ID" value="KOO38681.1"/>
    <property type="molecule type" value="Genomic_DNA"/>
</dbReference>